<evidence type="ECO:0000313" key="3">
    <source>
        <dbReference type="Proteomes" id="UP000274358"/>
    </source>
</evidence>
<organism evidence="2 3">
    <name type="scientific">Dyella choica</name>
    <dbReference type="NCBI Taxonomy" id="1927959"/>
    <lineage>
        <taxon>Bacteria</taxon>
        <taxon>Pseudomonadati</taxon>
        <taxon>Pseudomonadota</taxon>
        <taxon>Gammaproteobacteria</taxon>
        <taxon>Lysobacterales</taxon>
        <taxon>Rhodanobacteraceae</taxon>
        <taxon>Dyella</taxon>
    </lineage>
</organism>
<feature type="region of interest" description="Disordered" evidence="1">
    <location>
        <begin position="70"/>
        <end position="94"/>
    </location>
</feature>
<keyword evidence="3" id="KW-1185">Reference proteome</keyword>
<dbReference type="RefSeq" id="WP_126683006.1">
    <property type="nucleotide sequence ID" value="NZ_RYYV01000001.1"/>
</dbReference>
<sequence>MYLGAVVGDMFCIGGSIAEVFGGELAGELINCAGILIAAPFQVTGGAIDSIKEESELKNQAKEYLKQANELGNAETRDKPDGLHRIRSLGETGGLDDKTIDALVDNAGVFSSSPDKAEEYLRELSKLPQRSRGSFKLGML</sequence>
<feature type="compositionally biased region" description="Basic and acidic residues" evidence="1">
    <location>
        <begin position="75"/>
        <end position="84"/>
    </location>
</feature>
<comment type="caution">
    <text evidence="2">The sequence shown here is derived from an EMBL/GenBank/DDBJ whole genome shotgun (WGS) entry which is preliminary data.</text>
</comment>
<accession>A0A432MB34</accession>
<proteinExistence type="predicted"/>
<dbReference type="Proteomes" id="UP000274358">
    <property type="component" value="Unassembled WGS sequence"/>
</dbReference>
<gene>
    <name evidence="2" type="ORF">EKH80_01825</name>
</gene>
<dbReference type="AlphaFoldDB" id="A0A432MB34"/>
<evidence type="ECO:0000256" key="1">
    <source>
        <dbReference type="SAM" id="MobiDB-lite"/>
    </source>
</evidence>
<name>A0A432MB34_9GAMM</name>
<dbReference type="EMBL" id="RYYV01000001">
    <property type="protein sequence ID" value="RUL79955.1"/>
    <property type="molecule type" value="Genomic_DNA"/>
</dbReference>
<protein>
    <submittedName>
        <fullName evidence="2">Uncharacterized protein</fullName>
    </submittedName>
</protein>
<evidence type="ECO:0000313" key="2">
    <source>
        <dbReference type="EMBL" id="RUL79955.1"/>
    </source>
</evidence>
<reference evidence="2 3" key="1">
    <citation type="submission" date="2018-12" db="EMBL/GenBank/DDBJ databases">
        <title>Dyella dinghuensis sp. nov. DHOA06 and Dyella choica sp. nov. 4M-K27, isolated from forest soil.</title>
        <authorList>
            <person name="Qiu L.-H."/>
            <person name="Gao Z.-H."/>
        </authorList>
    </citation>
    <scope>NUCLEOTIDE SEQUENCE [LARGE SCALE GENOMIC DNA]</scope>
    <source>
        <strain evidence="2 3">4M-K27</strain>
    </source>
</reference>